<keyword evidence="6" id="KW-1185">Reference proteome</keyword>
<dbReference type="InterPro" id="IPR051296">
    <property type="entry name" value="Cdc42_Effector_BORG/CEP"/>
</dbReference>
<feature type="domain" description="CRIB" evidence="4">
    <location>
        <begin position="31"/>
        <end position="45"/>
    </location>
</feature>
<feature type="region of interest" description="Disordered" evidence="3">
    <location>
        <begin position="76"/>
        <end position="101"/>
    </location>
</feature>
<dbReference type="Proteomes" id="UP000289886">
    <property type="component" value="Unassembled WGS sequence"/>
</dbReference>
<dbReference type="GO" id="GO:0005737">
    <property type="term" value="C:cytoplasm"/>
    <property type="evidence" value="ECO:0007669"/>
    <property type="project" value="TreeGrafter"/>
</dbReference>
<sequence length="206" mass="23045">MPRKSSLFMRSSAAKRVRKQKMKEVLHADMISMPLGDFRHLSHIGRDEDPFGDLSFLQGGHGLLKSSQSEYNLLMACNPPPKPPRIHTDGPESPHSGQQTELSFRTKKFSASMPMLDNLDSEESWQEDAEDQEESSGPALTDKATKQESSLEKDTKRKSPHTSEPDLHPYPAFLDLGPSILDDVLQVMNKHECKYLLPSDCGGNLN</sequence>
<comment type="subcellular location">
    <subcellularLocation>
        <location evidence="1">Endomembrane system</location>
        <topology evidence="1">Peripheral membrane protein</topology>
    </subcellularLocation>
</comment>
<dbReference type="SMART" id="SM00285">
    <property type="entry name" value="PBD"/>
    <property type="match status" value="1"/>
</dbReference>
<feature type="region of interest" description="Disordered" evidence="3">
    <location>
        <begin position="118"/>
        <end position="175"/>
    </location>
</feature>
<dbReference type="PANTHER" id="PTHR15344:SF20">
    <property type="entry name" value="CDC42 EFFECTOR PROTEIN 3-LIKE"/>
    <property type="match status" value="1"/>
</dbReference>
<evidence type="ECO:0000259" key="4">
    <source>
        <dbReference type="PROSITE" id="PS50108"/>
    </source>
</evidence>
<evidence type="ECO:0000256" key="3">
    <source>
        <dbReference type="SAM" id="MobiDB-lite"/>
    </source>
</evidence>
<dbReference type="GO" id="GO:0007266">
    <property type="term" value="P:Rho protein signal transduction"/>
    <property type="evidence" value="ECO:0007669"/>
    <property type="project" value="TreeGrafter"/>
</dbReference>
<evidence type="ECO:0000313" key="6">
    <source>
        <dbReference type="Proteomes" id="UP000289886"/>
    </source>
</evidence>
<dbReference type="GO" id="GO:0005856">
    <property type="term" value="C:cytoskeleton"/>
    <property type="evidence" value="ECO:0007669"/>
    <property type="project" value="TreeGrafter"/>
</dbReference>
<dbReference type="InterPro" id="IPR029273">
    <property type="entry name" value="Cdc42_effect-like"/>
</dbReference>
<dbReference type="Pfam" id="PF14957">
    <property type="entry name" value="BORG_CEP"/>
    <property type="match status" value="1"/>
</dbReference>
<dbReference type="GO" id="GO:0005886">
    <property type="term" value="C:plasma membrane"/>
    <property type="evidence" value="ECO:0007669"/>
    <property type="project" value="TreeGrafter"/>
</dbReference>
<gene>
    <name evidence="5" type="ORF">EOD39_22002</name>
</gene>
<dbReference type="GO" id="GO:0031267">
    <property type="term" value="F:small GTPase binding"/>
    <property type="evidence" value="ECO:0007669"/>
    <property type="project" value="TreeGrafter"/>
</dbReference>
<evidence type="ECO:0000256" key="2">
    <source>
        <dbReference type="ARBA" id="ARBA00010770"/>
    </source>
</evidence>
<protein>
    <submittedName>
        <fullName evidence="5">Cdc42 effector protein 2</fullName>
    </submittedName>
</protein>
<name>A0A444UR35_ACIRT</name>
<dbReference type="Pfam" id="PF00786">
    <property type="entry name" value="PBD"/>
    <property type="match status" value="1"/>
</dbReference>
<accession>A0A444UR35</accession>
<dbReference type="GO" id="GO:0008360">
    <property type="term" value="P:regulation of cell shape"/>
    <property type="evidence" value="ECO:0007669"/>
    <property type="project" value="TreeGrafter"/>
</dbReference>
<proteinExistence type="inferred from homology"/>
<reference evidence="5 6" key="1">
    <citation type="submission" date="2019-01" db="EMBL/GenBank/DDBJ databases">
        <title>Draft Genome and Complete Hox-Cluster Characterization of the Sterlet Sturgeon (Acipenser ruthenus).</title>
        <authorList>
            <person name="Wei Q."/>
        </authorList>
    </citation>
    <scope>NUCLEOTIDE SEQUENCE [LARGE SCALE GENOMIC DNA]</scope>
    <source>
        <strain evidence="5">WHYD16114868_AA</strain>
        <tissue evidence="5">Blood</tissue>
    </source>
</reference>
<organism evidence="5 6">
    <name type="scientific">Acipenser ruthenus</name>
    <name type="common">Sterlet sturgeon</name>
    <dbReference type="NCBI Taxonomy" id="7906"/>
    <lineage>
        <taxon>Eukaryota</taxon>
        <taxon>Metazoa</taxon>
        <taxon>Chordata</taxon>
        <taxon>Craniata</taxon>
        <taxon>Vertebrata</taxon>
        <taxon>Euteleostomi</taxon>
        <taxon>Actinopterygii</taxon>
        <taxon>Chondrostei</taxon>
        <taxon>Acipenseriformes</taxon>
        <taxon>Acipenseridae</taxon>
        <taxon>Acipenser</taxon>
    </lineage>
</organism>
<dbReference type="AlphaFoldDB" id="A0A444UR35"/>
<dbReference type="PANTHER" id="PTHR15344">
    <property type="entry name" value="CDC42 EFFECTOR PROTEIN BORG"/>
    <property type="match status" value="1"/>
</dbReference>
<dbReference type="PROSITE" id="PS50108">
    <property type="entry name" value="CRIB"/>
    <property type="match status" value="1"/>
</dbReference>
<evidence type="ECO:0000256" key="1">
    <source>
        <dbReference type="ARBA" id="ARBA00004184"/>
    </source>
</evidence>
<dbReference type="InterPro" id="IPR000095">
    <property type="entry name" value="CRIB_dom"/>
</dbReference>
<evidence type="ECO:0000313" key="5">
    <source>
        <dbReference type="EMBL" id="RXM90634.1"/>
    </source>
</evidence>
<feature type="compositionally biased region" description="Acidic residues" evidence="3">
    <location>
        <begin position="119"/>
        <end position="134"/>
    </location>
</feature>
<dbReference type="EMBL" id="SCEB01016415">
    <property type="protein sequence ID" value="RXM90634.1"/>
    <property type="molecule type" value="Genomic_DNA"/>
</dbReference>
<dbReference type="GO" id="GO:0012505">
    <property type="term" value="C:endomembrane system"/>
    <property type="evidence" value="ECO:0007669"/>
    <property type="project" value="UniProtKB-SubCell"/>
</dbReference>
<comment type="similarity">
    <text evidence="2">Belongs to the BORG/CEP family.</text>
</comment>
<feature type="compositionally biased region" description="Basic and acidic residues" evidence="3">
    <location>
        <begin position="143"/>
        <end position="167"/>
    </location>
</feature>
<dbReference type="GO" id="GO:0030838">
    <property type="term" value="P:positive regulation of actin filament polymerization"/>
    <property type="evidence" value="ECO:0007669"/>
    <property type="project" value="TreeGrafter"/>
</dbReference>
<comment type="caution">
    <text evidence="5">The sequence shown here is derived from an EMBL/GenBank/DDBJ whole genome shotgun (WGS) entry which is preliminary data.</text>
</comment>
<dbReference type="GO" id="GO:0031274">
    <property type="term" value="P:positive regulation of pseudopodium assembly"/>
    <property type="evidence" value="ECO:0007669"/>
    <property type="project" value="TreeGrafter"/>
</dbReference>